<evidence type="ECO:0000313" key="3">
    <source>
        <dbReference type="EMBL" id="GFR43252.1"/>
    </source>
</evidence>
<dbReference type="GO" id="GO:0051603">
    <property type="term" value="P:proteolysis involved in protein catabolic process"/>
    <property type="evidence" value="ECO:0007669"/>
    <property type="project" value="TreeGrafter"/>
</dbReference>
<dbReference type="GO" id="GO:0004222">
    <property type="term" value="F:metalloendopeptidase activity"/>
    <property type="evidence" value="ECO:0007669"/>
    <property type="project" value="TreeGrafter"/>
</dbReference>
<feature type="region of interest" description="Disordered" evidence="1">
    <location>
        <begin position="513"/>
        <end position="541"/>
    </location>
</feature>
<evidence type="ECO:0000256" key="2">
    <source>
        <dbReference type="SAM" id="Phobius"/>
    </source>
</evidence>
<reference evidence="3 4" key="1">
    <citation type="journal article" date="2021" name="Sci. Rep.">
        <title>Genome sequencing of the multicellular alga Astrephomene provides insights into convergent evolution of germ-soma differentiation.</title>
        <authorList>
            <person name="Yamashita S."/>
            <person name="Yamamoto K."/>
            <person name="Matsuzaki R."/>
            <person name="Suzuki S."/>
            <person name="Yamaguchi H."/>
            <person name="Hirooka S."/>
            <person name="Minakuchi Y."/>
            <person name="Miyagishima S."/>
            <person name="Kawachi M."/>
            <person name="Toyoda A."/>
            <person name="Nozaki H."/>
        </authorList>
    </citation>
    <scope>NUCLEOTIDE SEQUENCE [LARGE SCALE GENOMIC DNA]</scope>
    <source>
        <strain evidence="3 4">NIES-4017</strain>
    </source>
</reference>
<protein>
    <submittedName>
        <fullName evidence="3">Uncharacterized protein</fullName>
    </submittedName>
</protein>
<feature type="transmembrane region" description="Helical" evidence="2">
    <location>
        <begin position="157"/>
        <end position="176"/>
    </location>
</feature>
<dbReference type="PANTHER" id="PTHR22726">
    <property type="entry name" value="METALLOENDOPEPTIDASE OMA1"/>
    <property type="match status" value="1"/>
</dbReference>
<dbReference type="AlphaFoldDB" id="A0AAD3HJM5"/>
<keyword evidence="4" id="KW-1185">Reference proteome</keyword>
<accession>A0AAD3HJM5</accession>
<comment type="caution">
    <text evidence="3">The sequence shown here is derived from an EMBL/GenBank/DDBJ whole genome shotgun (WGS) entry which is preliminary data.</text>
</comment>
<organism evidence="3 4">
    <name type="scientific">Astrephomene gubernaculifera</name>
    <dbReference type="NCBI Taxonomy" id="47775"/>
    <lineage>
        <taxon>Eukaryota</taxon>
        <taxon>Viridiplantae</taxon>
        <taxon>Chlorophyta</taxon>
        <taxon>core chlorophytes</taxon>
        <taxon>Chlorophyceae</taxon>
        <taxon>CS clade</taxon>
        <taxon>Chlamydomonadales</taxon>
        <taxon>Astrephomenaceae</taxon>
        <taxon>Astrephomene</taxon>
    </lineage>
</organism>
<dbReference type="InterPro" id="IPR051156">
    <property type="entry name" value="Mito/Outer_Membr_Metalloprot"/>
</dbReference>
<name>A0AAD3HJM5_9CHLO</name>
<dbReference type="Proteomes" id="UP001054857">
    <property type="component" value="Unassembled WGS sequence"/>
</dbReference>
<sequence>MGSTSKGATLLWRLGSLATRSGPALCNGLLSYTAAQPALPQKVLSSRFTRNVPSRLLAVSVHANSPQLHALPSPLRALPLLERLVGIDATAAASQALPASSASLASVRPMTTAASSSSFTQKLREKAVAAWKTFSSILWLFFGGLMCGLLHRLLGVNGVGIVCGIGSLTNSCVLCWRHGSLTGEAAFLLVMSLLSAFFTYAMWPRLDKVPYTHRLHEVPTKFPAPPRGDKYVPRRPSEMFFANARALVGWWNQLLPADHPDVVRVRGVLQRLAAAAAAGRGGGRYDHMRADMPWAVAVVEPVVGASEEQLKGREEERESYITFRVPARETWLAFDYPTCVVTSGEDSMHEVLLHQRTLQLAGEDESLLAAALAHKLAGKLAQHEIEYGSSDTDKTFGYVGELLEQWLHPEDVGVTEKHRRTHEADLIAVHLLSEAGYDPAGMVRWLERIQEQEQREQQRKSPAPEVATPLAQQISTASRDRRQRDLHVKAGTLSKALDLPPVLERLERVQRQLRRMEEGGQLKPRMQQPTEPAQQPRPIIA</sequence>
<gene>
    <name evidence="3" type="ORF">Agub_g4313</name>
</gene>
<feature type="transmembrane region" description="Helical" evidence="2">
    <location>
        <begin position="185"/>
        <end position="203"/>
    </location>
</feature>
<evidence type="ECO:0000256" key="1">
    <source>
        <dbReference type="SAM" id="MobiDB-lite"/>
    </source>
</evidence>
<evidence type="ECO:0000313" key="4">
    <source>
        <dbReference type="Proteomes" id="UP001054857"/>
    </source>
</evidence>
<dbReference type="PANTHER" id="PTHR22726:SF1">
    <property type="entry name" value="METALLOENDOPEPTIDASE OMA1, MITOCHONDRIAL"/>
    <property type="match status" value="1"/>
</dbReference>
<keyword evidence="2" id="KW-0472">Membrane</keyword>
<feature type="region of interest" description="Disordered" evidence="1">
    <location>
        <begin position="453"/>
        <end position="483"/>
    </location>
</feature>
<dbReference type="GO" id="GO:0016020">
    <property type="term" value="C:membrane"/>
    <property type="evidence" value="ECO:0007669"/>
    <property type="project" value="TreeGrafter"/>
</dbReference>
<proteinExistence type="predicted"/>
<keyword evidence="2" id="KW-0812">Transmembrane</keyword>
<keyword evidence="2" id="KW-1133">Transmembrane helix</keyword>
<feature type="transmembrane region" description="Helical" evidence="2">
    <location>
        <begin position="129"/>
        <end position="151"/>
    </location>
</feature>
<dbReference type="EMBL" id="BMAR01000005">
    <property type="protein sequence ID" value="GFR43252.1"/>
    <property type="molecule type" value="Genomic_DNA"/>
</dbReference>